<dbReference type="InterPro" id="IPR036390">
    <property type="entry name" value="WH_DNA-bd_sf"/>
</dbReference>
<dbReference type="Gene3D" id="2.60.120.10">
    <property type="entry name" value="Jelly Rolls"/>
    <property type="match status" value="1"/>
</dbReference>
<dbReference type="PANTHER" id="PTHR43428:SF1">
    <property type="entry name" value="ARSENATE REDUCTASE"/>
    <property type="match status" value="1"/>
</dbReference>
<proteinExistence type="predicted"/>
<dbReference type="AlphaFoldDB" id="A0A3E4PR61"/>
<dbReference type="PANTHER" id="PTHR43428">
    <property type="entry name" value="ARSENATE REDUCTASE"/>
    <property type="match status" value="1"/>
</dbReference>
<dbReference type="GO" id="GO:0046685">
    <property type="term" value="P:response to arsenic-containing substance"/>
    <property type="evidence" value="ECO:0007669"/>
    <property type="project" value="UniProtKB-KW"/>
</dbReference>
<evidence type="ECO:0000313" key="7">
    <source>
        <dbReference type="Proteomes" id="UP000261324"/>
    </source>
</evidence>
<dbReference type="InterPro" id="IPR018490">
    <property type="entry name" value="cNMP-bd_dom_sf"/>
</dbReference>
<comment type="caution">
    <text evidence="6">The sequence shown here is derived from an EMBL/GenBank/DDBJ whole genome shotgun (WGS) entry which is preliminary data.</text>
</comment>
<evidence type="ECO:0000256" key="3">
    <source>
        <dbReference type="ARBA" id="ARBA00023125"/>
    </source>
</evidence>
<evidence type="ECO:0000256" key="1">
    <source>
        <dbReference type="ARBA" id="ARBA00022849"/>
    </source>
</evidence>
<dbReference type="EMBL" id="QSRA01000012">
    <property type="protein sequence ID" value="RGK82305.1"/>
    <property type="molecule type" value="Genomic_DNA"/>
</dbReference>
<dbReference type="InterPro" id="IPR014710">
    <property type="entry name" value="RmlC-like_jellyroll"/>
</dbReference>
<protein>
    <recommendedName>
        <fullName evidence="5">HTH crp-type domain-containing protein</fullName>
    </recommendedName>
</protein>
<dbReference type="InterPro" id="IPR023485">
    <property type="entry name" value="Ptyr_pPase"/>
</dbReference>
<dbReference type="Gene3D" id="3.40.50.2300">
    <property type="match status" value="1"/>
</dbReference>
<keyword evidence="2" id="KW-0805">Transcription regulation</keyword>
<sequence>MGGRQMEGKWKVAFLCKNNTCRSQIAEALAKRLASDVMDVYSAGVELGKEMHDCAVRMLKETHGIDLVEEGYHTKLISDIPDVDIIIYMGCNVECVSMPCQIELDWGLLDPCGGTDENFKKTIKIIENNILNLRDDIISGRINQWKKENLTVDFAPAFPFWNELTKDQQERIDRGWRIELFDKGRQVYDTTQGCKGVMLVRKGSLRIYMVSEEGREVTLYRLFPGDVCVLSAACLMEELDFDILIEAPEDSEVVTIPAADLQPIMKENALMETYLYKKTAERFSNVMWTIQQILFKKIDQRIARYLWDVMSRDNTTKITATHDEIARDIGSAREVVTKTMKHMAGDGLIKSGHGKVEILDKDGLYALL</sequence>
<evidence type="ECO:0000256" key="4">
    <source>
        <dbReference type="ARBA" id="ARBA00023163"/>
    </source>
</evidence>
<dbReference type="SUPFAM" id="SSF46785">
    <property type="entry name" value="Winged helix' DNA-binding domain"/>
    <property type="match status" value="1"/>
</dbReference>
<dbReference type="SMART" id="SM00419">
    <property type="entry name" value="HTH_CRP"/>
    <property type="match status" value="1"/>
</dbReference>
<dbReference type="Gene3D" id="1.10.10.10">
    <property type="entry name" value="Winged helix-like DNA-binding domain superfamily/Winged helix DNA-binding domain"/>
    <property type="match status" value="1"/>
</dbReference>
<dbReference type="SUPFAM" id="SSF51206">
    <property type="entry name" value="cAMP-binding domain-like"/>
    <property type="match status" value="1"/>
</dbReference>
<dbReference type="InterPro" id="IPR012318">
    <property type="entry name" value="HTH_CRP"/>
</dbReference>
<evidence type="ECO:0000256" key="2">
    <source>
        <dbReference type="ARBA" id="ARBA00023015"/>
    </source>
</evidence>
<name>A0A3E4PR61_9FIRM</name>
<keyword evidence="1" id="KW-0059">Arsenical resistance</keyword>
<dbReference type="GO" id="GO:0003677">
    <property type="term" value="F:DNA binding"/>
    <property type="evidence" value="ECO:0007669"/>
    <property type="project" value="UniProtKB-KW"/>
</dbReference>
<dbReference type="InterPro" id="IPR036388">
    <property type="entry name" value="WH-like_DNA-bd_sf"/>
</dbReference>
<feature type="domain" description="HTH crp-type" evidence="5">
    <location>
        <begin position="296"/>
        <end position="362"/>
    </location>
</feature>
<evidence type="ECO:0000259" key="5">
    <source>
        <dbReference type="PROSITE" id="PS51063"/>
    </source>
</evidence>
<dbReference type="Pfam" id="PF00027">
    <property type="entry name" value="cNMP_binding"/>
    <property type="match status" value="1"/>
</dbReference>
<keyword evidence="3" id="KW-0238">DNA-binding</keyword>
<evidence type="ECO:0000313" key="6">
    <source>
        <dbReference type="EMBL" id="RGK82305.1"/>
    </source>
</evidence>
<accession>A0A3E4PR61</accession>
<dbReference type="Pfam" id="PF01451">
    <property type="entry name" value="LMWPc"/>
    <property type="match status" value="1"/>
</dbReference>
<dbReference type="SUPFAM" id="SSF52788">
    <property type="entry name" value="Phosphotyrosine protein phosphatases I"/>
    <property type="match status" value="1"/>
</dbReference>
<dbReference type="InterPro" id="IPR036196">
    <property type="entry name" value="Ptyr_pPase_sf"/>
</dbReference>
<dbReference type="GO" id="GO:0006355">
    <property type="term" value="P:regulation of DNA-templated transcription"/>
    <property type="evidence" value="ECO:0007669"/>
    <property type="project" value="InterPro"/>
</dbReference>
<keyword evidence="4" id="KW-0804">Transcription</keyword>
<dbReference type="Proteomes" id="UP000261324">
    <property type="component" value="Unassembled WGS sequence"/>
</dbReference>
<dbReference type="InterPro" id="IPR000595">
    <property type="entry name" value="cNMP-bd_dom"/>
</dbReference>
<gene>
    <name evidence="6" type="ORF">DXC93_10065</name>
</gene>
<dbReference type="PROSITE" id="PS51063">
    <property type="entry name" value="HTH_CRP_2"/>
    <property type="match status" value="1"/>
</dbReference>
<dbReference type="Pfam" id="PF13545">
    <property type="entry name" value="HTH_Crp_2"/>
    <property type="match status" value="1"/>
</dbReference>
<dbReference type="CDD" id="cd00038">
    <property type="entry name" value="CAP_ED"/>
    <property type="match status" value="1"/>
</dbReference>
<organism evidence="6 7">
    <name type="scientific">Dorea formicigenerans</name>
    <dbReference type="NCBI Taxonomy" id="39486"/>
    <lineage>
        <taxon>Bacteria</taxon>
        <taxon>Bacillati</taxon>
        <taxon>Bacillota</taxon>
        <taxon>Clostridia</taxon>
        <taxon>Lachnospirales</taxon>
        <taxon>Lachnospiraceae</taxon>
        <taxon>Dorea</taxon>
    </lineage>
</organism>
<reference evidence="6 7" key="1">
    <citation type="submission" date="2018-08" db="EMBL/GenBank/DDBJ databases">
        <title>A genome reference for cultivated species of the human gut microbiota.</title>
        <authorList>
            <person name="Zou Y."/>
            <person name="Xue W."/>
            <person name="Luo G."/>
        </authorList>
    </citation>
    <scope>NUCLEOTIDE SEQUENCE [LARGE SCALE GENOMIC DNA]</scope>
    <source>
        <strain evidence="6 7">TF09-3</strain>
    </source>
</reference>
<dbReference type="SMART" id="SM00226">
    <property type="entry name" value="LMWPc"/>
    <property type="match status" value="1"/>
</dbReference>